<dbReference type="PANTHER" id="PTHR39596:SF4">
    <property type="entry name" value="HET DOMAIN PROTEIN (AFU_ORTHOLOGUE AFUA_3G03140)-RELATED"/>
    <property type="match status" value="1"/>
</dbReference>
<dbReference type="Proteomes" id="UP001285441">
    <property type="component" value="Unassembled WGS sequence"/>
</dbReference>
<dbReference type="EMBL" id="JAULSW010000001">
    <property type="protein sequence ID" value="KAK3395275.1"/>
    <property type="molecule type" value="Genomic_DNA"/>
</dbReference>
<organism evidence="1 2">
    <name type="scientific">Podospora didyma</name>
    <dbReference type="NCBI Taxonomy" id="330526"/>
    <lineage>
        <taxon>Eukaryota</taxon>
        <taxon>Fungi</taxon>
        <taxon>Dikarya</taxon>
        <taxon>Ascomycota</taxon>
        <taxon>Pezizomycotina</taxon>
        <taxon>Sordariomycetes</taxon>
        <taxon>Sordariomycetidae</taxon>
        <taxon>Sordariales</taxon>
        <taxon>Podosporaceae</taxon>
        <taxon>Podospora</taxon>
    </lineage>
</organism>
<accession>A0AAE0U993</accession>
<dbReference type="AlphaFoldDB" id="A0AAE0U993"/>
<evidence type="ECO:0000313" key="1">
    <source>
        <dbReference type="EMBL" id="KAK3395275.1"/>
    </source>
</evidence>
<protein>
    <recommendedName>
        <fullName evidence="3">Heterokaryon incompatibility domain-containing protein</fullName>
    </recommendedName>
</protein>
<sequence>MAISHVWSHGQGGRPEANVRRLGLRSDYSGGFNSCLHARYRVVAKKLGCDAYWMDTPCIPGDHQLRRDAIANINTVFSESLLTLICDQDIMTIDVSNLTIEVQESILATLMVCDWNMRAWTLLEAMRSRKNIQLLCKNDQTVSLMEILRNVCLRGDISIAIHYLTAQHLLPTFHPTNSVTFGSDLVYIRRISREAAESDPEELMGMVSAQEAAFLLRYRHASREGDEVIIRDLLCAEAICYTSGCCAGNQRLEGSRPGSCSRRSFFFFTQT</sequence>
<evidence type="ECO:0008006" key="3">
    <source>
        <dbReference type="Google" id="ProtNLM"/>
    </source>
</evidence>
<reference evidence="1" key="1">
    <citation type="journal article" date="2023" name="Mol. Phylogenet. Evol.">
        <title>Genome-scale phylogeny and comparative genomics of the fungal order Sordariales.</title>
        <authorList>
            <person name="Hensen N."/>
            <person name="Bonometti L."/>
            <person name="Westerberg I."/>
            <person name="Brannstrom I.O."/>
            <person name="Guillou S."/>
            <person name="Cros-Aarteil S."/>
            <person name="Calhoun S."/>
            <person name="Haridas S."/>
            <person name="Kuo A."/>
            <person name="Mondo S."/>
            <person name="Pangilinan J."/>
            <person name="Riley R."/>
            <person name="LaButti K."/>
            <person name="Andreopoulos B."/>
            <person name="Lipzen A."/>
            <person name="Chen C."/>
            <person name="Yan M."/>
            <person name="Daum C."/>
            <person name="Ng V."/>
            <person name="Clum A."/>
            <person name="Steindorff A."/>
            <person name="Ohm R.A."/>
            <person name="Martin F."/>
            <person name="Silar P."/>
            <person name="Natvig D.O."/>
            <person name="Lalanne C."/>
            <person name="Gautier V."/>
            <person name="Ament-Velasquez S.L."/>
            <person name="Kruys A."/>
            <person name="Hutchinson M.I."/>
            <person name="Powell A.J."/>
            <person name="Barry K."/>
            <person name="Miller A.N."/>
            <person name="Grigoriev I.V."/>
            <person name="Debuchy R."/>
            <person name="Gladieux P."/>
            <person name="Hiltunen Thoren M."/>
            <person name="Johannesson H."/>
        </authorList>
    </citation>
    <scope>NUCLEOTIDE SEQUENCE</scope>
    <source>
        <strain evidence="1">CBS 232.78</strain>
    </source>
</reference>
<evidence type="ECO:0000313" key="2">
    <source>
        <dbReference type="Proteomes" id="UP001285441"/>
    </source>
</evidence>
<keyword evidence="2" id="KW-1185">Reference proteome</keyword>
<gene>
    <name evidence="1" type="ORF">B0H63DRAFT_462955</name>
</gene>
<proteinExistence type="predicted"/>
<name>A0AAE0U993_9PEZI</name>
<reference evidence="1" key="2">
    <citation type="submission" date="2023-06" db="EMBL/GenBank/DDBJ databases">
        <authorList>
            <consortium name="Lawrence Berkeley National Laboratory"/>
            <person name="Haridas S."/>
            <person name="Hensen N."/>
            <person name="Bonometti L."/>
            <person name="Westerberg I."/>
            <person name="Brannstrom I.O."/>
            <person name="Guillou S."/>
            <person name="Cros-Aarteil S."/>
            <person name="Calhoun S."/>
            <person name="Kuo A."/>
            <person name="Mondo S."/>
            <person name="Pangilinan J."/>
            <person name="Riley R."/>
            <person name="LaButti K."/>
            <person name="Andreopoulos B."/>
            <person name="Lipzen A."/>
            <person name="Chen C."/>
            <person name="Yanf M."/>
            <person name="Daum C."/>
            <person name="Ng V."/>
            <person name="Clum A."/>
            <person name="Steindorff A."/>
            <person name="Ohm R."/>
            <person name="Martin F."/>
            <person name="Silar P."/>
            <person name="Natvig D."/>
            <person name="Lalanne C."/>
            <person name="Gautier V."/>
            <person name="Ament-velasquez S.L."/>
            <person name="Kruys A."/>
            <person name="Hutchinson M.I."/>
            <person name="Powell A.J."/>
            <person name="Barry K."/>
            <person name="Miller A.N."/>
            <person name="Grigoriev I.V."/>
            <person name="Debuchy R."/>
            <person name="Gladieux P."/>
            <person name="Thoren M.H."/>
            <person name="Johannesson H."/>
        </authorList>
    </citation>
    <scope>NUCLEOTIDE SEQUENCE</scope>
    <source>
        <strain evidence="1">CBS 232.78</strain>
    </source>
</reference>
<comment type="caution">
    <text evidence="1">The sequence shown here is derived from an EMBL/GenBank/DDBJ whole genome shotgun (WGS) entry which is preliminary data.</text>
</comment>
<dbReference type="PANTHER" id="PTHR39596">
    <property type="match status" value="1"/>
</dbReference>